<dbReference type="GO" id="GO:0006629">
    <property type="term" value="P:lipid metabolic process"/>
    <property type="evidence" value="ECO:0007669"/>
    <property type="project" value="InterPro"/>
</dbReference>
<dbReference type="GO" id="GO:0008081">
    <property type="term" value="F:phosphoric diester hydrolase activity"/>
    <property type="evidence" value="ECO:0007669"/>
    <property type="project" value="InterPro"/>
</dbReference>
<keyword evidence="2" id="KW-0732">Signal</keyword>
<feature type="signal peptide" evidence="2">
    <location>
        <begin position="1"/>
        <end position="22"/>
    </location>
</feature>
<protein>
    <submittedName>
        <fullName evidence="3">LysM domain-containing protein</fullName>
    </submittedName>
</protein>
<comment type="caution">
    <text evidence="3">The sequence shown here is derived from an EMBL/GenBank/DDBJ whole genome shotgun (WGS) entry which is preliminary data.</text>
</comment>
<dbReference type="EMBL" id="AZHB01000046">
    <property type="protein sequence ID" value="OAA50712.1"/>
    <property type="molecule type" value="Genomic_DNA"/>
</dbReference>
<evidence type="ECO:0000256" key="1">
    <source>
        <dbReference type="SAM" id="MobiDB-lite"/>
    </source>
</evidence>
<dbReference type="AlphaFoldDB" id="A0A167JT19"/>
<dbReference type="SUPFAM" id="SSF51695">
    <property type="entry name" value="PLC-like phosphodiesterases"/>
    <property type="match status" value="1"/>
</dbReference>
<gene>
    <name evidence="3" type="ORF">ISF_09330</name>
</gene>
<evidence type="ECO:0000313" key="3">
    <source>
        <dbReference type="EMBL" id="OAA50712.1"/>
    </source>
</evidence>
<feature type="region of interest" description="Disordered" evidence="1">
    <location>
        <begin position="702"/>
        <end position="729"/>
    </location>
</feature>
<dbReference type="RefSeq" id="XP_018699860.1">
    <property type="nucleotide sequence ID" value="XM_018852933.1"/>
</dbReference>
<evidence type="ECO:0000313" key="4">
    <source>
        <dbReference type="Proteomes" id="UP000076744"/>
    </source>
</evidence>
<feature type="chain" id="PRO_5007888998" evidence="2">
    <location>
        <begin position="23"/>
        <end position="729"/>
    </location>
</feature>
<dbReference type="OrthoDB" id="1046782at2759"/>
<evidence type="ECO:0000256" key="2">
    <source>
        <dbReference type="SAM" id="SignalP"/>
    </source>
</evidence>
<dbReference type="PANTHER" id="PTHR13593:SF143">
    <property type="entry name" value="PHOSPHATIDYLINOSITOL-SPECIFIC PHOSPHOLIPASE C X DOMAIN-CONTAINING PROTEIN"/>
    <property type="match status" value="1"/>
</dbReference>
<dbReference type="InterPro" id="IPR017946">
    <property type="entry name" value="PLC-like_Pdiesterase_TIM-brl"/>
</dbReference>
<feature type="compositionally biased region" description="Acidic residues" evidence="1">
    <location>
        <begin position="703"/>
        <end position="723"/>
    </location>
</feature>
<dbReference type="PANTHER" id="PTHR13593">
    <property type="match status" value="1"/>
</dbReference>
<dbReference type="Proteomes" id="UP000076744">
    <property type="component" value="Unassembled WGS sequence"/>
</dbReference>
<sequence length="729" mass="78988">MAFIKSSIVKLLAVGLASLADAAPFNVTNQTTTQQTVTKITIVRVTSTSTRVHIATATLIPSANITTTNATTETAKITASLTPSVNITSTNMTAETATITASLIPNITTTTKVATPTSKKLLPRTTAKIYDSDHPSEDDNVVKAEQLSKLQFETTDPELAEPTGNTTANLTKIELLNSVLKDNNNNNRSFPSAAAGTKLGLFDRPMPRFQPQVDVGGIWVGLINATPYRWQMSSVKTWNIKGNFAEKLAHSIDPGQSVSAIAWTRELNSRAEAVYRLVGTREESWFTLNIAEDRPHRITVEYGGALRTVGNANGTAVVDLGVHDGVVSPAFVLAGAEGRFFANDIDTAWMRATLPEIGTRTLREVTLPRSHHSGMYALTKRLGLGNAANTLTQDYDVYTQMARGGVRVIDCRPAIGKNGSVFEAHGTKLLGLYHGGLGITQAELVRQVNQFNDDHPGELVIIDVDGSEMRDGRKWFNPMDAAAVAEVVEGFTHLKHRAYITPGKDLSHLPLNRLIGGGESAVIVRMEESRIRDVPSWPGAREGFVTSAELPLRKRYSDAGNGAKLLSDQVRALRQARVGGAKWPLYGSEFIVTLMGLELVLGASITEVNRQAWDMLVERFWPAFADDFYPNWITMDAVRGDGLRAVAVAVNQCFVAKRCGTLSGRVSAAKEFVLNAPLAARDVGEVLNGTVSVDKTVLAWNAGDDDDDDEAVDDDDGSVETQDEMQRAD</sequence>
<dbReference type="GeneID" id="30025622"/>
<keyword evidence="4" id="KW-1185">Reference proteome</keyword>
<dbReference type="InterPro" id="IPR051057">
    <property type="entry name" value="PI-PLC_domain"/>
</dbReference>
<proteinExistence type="predicted"/>
<organism evidence="3 4">
    <name type="scientific">Cordyceps fumosorosea (strain ARSEF 2679)</name>
    <name type="common">Isaria fumosorosea</name>
    <dbReference type="NCBI Taxonomy" id="1081104"/>
    <lineage>
        <taxon>Eukaryota</taxon>
        <taxon>Fungi</taxon>
        <taxon>Dikarya</taxon>
        <taxon>Ascomycota</taxon>
        <taxon>Pezizomycotina</taxon>
        <taxon>Sordariomycetes</taxon>
        <taxon>Hypocreomycetidae</taxon>
        <taxon>Hypocreales</taxon>
        <taxon>Cordycipitaceae</taxon>
        <taxon>Cordyceps</taxon>
    </lineage>
</organism>
<reference evidence="3 4" key="1">
    <citation type="journal article" date="2016" name="Genome Biol. Evol.">
        <title>Divergent and convergent evolution of fungal pathogenicity.</title>
        <authorList>
            <person name="Shang Y."/>
            <person name="Xiao G."/>
            <person name="Zheng P."/>
            <person name="Cen K."/>
            <person name="Zhan S."/>
            <person name="Wang C."/>
        </authorList>
    </citation>
    <scope>NUCLEOTIDE SEQUENCE [LARGE SCALE GENOMIC DNA]</scope>
    <source>
        <strain evidence="3 4">ARSEF 2679</strain>
    </source>
</reference>
<name>A0A167JT19_CORFA</name>
<accession>A0A167JT19</accession>
<dbReference type="Gene3D" id="3.20.20.190">
    <property type="entry name" value="Phosphatidylinositol (PI) phosphodiesterase"/>
    <property type="match status" value="1"/>
</dbReference>